<evidence type="ECO:0000256" key="6">
    <source>
        <dbReference type="ARBA" id="ARBA00023134"/>
    </source>
</evidence>
<evidence type="ECO:0008006" key="8">
    <source>
        <dbReference type="Google" id="ProtNLM"/>
    </source>
</evidence>
<dbReference type="PROSITE" id="PS01266">
    <property type="entry name" value="ADENYLOSUCCIN_SYN_1"/>
    <property type="match status" value="1"/>
</dbReference>
<dbReference type="PANTHER" id="PTHR11846">
    <property type="entry name" value="ADENYLOSUCCINATE SYNTHETASE"/>
    <property type="match status" value="1"/>
</dbReference>
<dbReference type="InterPro" id="IPR042110">
    <property type="entry name" value="Adenylosuccinate_synth_dom2"/>
</dbReference>
<dbReference type="EMBL" id="BARS01002742">
    <property type="protein sequence ID" value="GAF72131.1"/>
    <property type="molecule type" value="Genomic_DNA"/>
</dbReference>
<name>X0SAC8_9ZZZZ</name>
<evidence type="ECO:0000256" key="1">
    <source>
        <dbReference type="ARBA" id="ARBA00022598"/>
    </source>
</evidence>
<dbReference type="GO" id="GO:0005737">
    <property type="term" value="C:cytoplasm"/>
    <property type="evidence" value="ECO:0007669"/>
    <property type="project" value="TreeGrafter"/>
</dbReference>
<dbReference type="NCBIfam" id="NF002223">
    <property type="entry name" value="PRK01117.1"/>
    <property type="match status" value="1"/>
</dbReference>
<gene>
    <name evidence="7" type="ORF">S01H1_05262</name>
</gene>
<dbReference type="GO" id="GO:0004019">
    <property type="term" value="F:adenylosuccinate synthase activity"/>
    <property type="evidence" value="ECO:0007669"/>
    <property type="project" value="InterPro"/>
</dbReference>
<dbReference type="InterPro" id="IPR042111">
    <property type="entry name" value="Adenylosuccinate_synth_dom3"/>
</dbReference>
<keyword evidence="6" id="KW-0342">GTP-binding</keyword>
<keyword evidence="2" id="KW-0479">Metal-binding</keyword>
<protein>
    <recommendedName>
        <fullName evidence="8">Adenylosuccinate synthetase</fullName>
    </recommendedName>
</protein>
<dbReference type="Pfam" id="PF00709">
    <property type="entry name" value="Adenylsucc_synt"/>
    <property type="match status" value="1"/>
</dbReference>
<dbReference type="GO" id="GO:0046040">
    <property type="term" value="P:IMP metabolic process"/>
    <property type="evidence" value="ECO:0007669"/>
    <property type="project" value="TreeGrafter"/>
</dbReference>
<evidence type="ECO:0000256" key="2">
    <source>
        <dbReference type="ARBA" id="ARBA00022723"/>
    </source>
</evidence>
<dbReference type="FunFam" id="1.10.300.10:FF:000001">
    <property type="entry name" value="Adenylosuccinate synthetase"/>
    <property type="match status" value="1"/>
</dbReference>
<reference evidence="7" key="1">
    <citation type="journal article" date="2014" name="Front. Microbiol.">
        <title>High frequency of phylogenetically diverse reductive dehalogenase-homologous genes in deep subseafloor sedimentary metagenomes.</title>
        <authorList>
            <person name="Kawai M."/>
            <person name="Futagami T."/>
            <person name="Toyoda A."/>
            <person name="Takaki Y."/>
            <person name="Nishi S."/>
            <person name="Hori S."/>
            <person name="Arai W."/>
            <person name="Tsubouchi T."/>
            <person name="Morono Y."/>
            <person name="Uchiyama I."/>
            <person name="Ito T."/>
            <person name="Fujiyama A."/>
            <person name="Inagaki F."/>
            <person name="Takami H."/>
        </authorList>
    </citation>
    <scope>NUCLEOTIDE SEQUENCE</scope>
    <source>
        <strain evidence="7">Expedition CK06-06</strain>
    </source>
</reference>
<dbReference type="InterPro" id="IPR027417">
    <property type="entry name" value="P-loop_NTPase"/>
</dbReference>
<evidence type="ECO:0000256" key="3">
    <source>
        <dbReference type="ARBA" id="ARBA00022741"/>
    </source>
</evidence>
<keyword evidence="5" id="KW-0460">Magnesium</keyword>
<dbReference type="GO" id="GO:0046872">
    <property type="term" value="F:metal ion binding"/>
    <property type="evidence" value="ECO:0007669"/>
    <property type="project" value="UniProtKB-KW"/>
</dbReference>
<comment type="caution">
    <text evidence="7">The sequence shown here is derived from an EMBL/GenBank/DDBJ whole genome shotgun (WGS) entry which is preliminary data.</text>
</comment>
<organism evidence="7">
    <name type="scientific">marine sediment metagenome</name>
    <dbReference type="NCBI Taxonomy" id="412755"/>
    <lineage>
        <taxon>unclassified sequences</taxon>
        <taxon>metagenomes</taxon>
        <taxon>ecological metagenomes</taxon>
    </lineage>
</organism>
<dbReference type="GO" id="GO:0044208">
    <property type="term" value="P:'de novo' AMP biosynthetic process"/>
    <property type="evidence" value="ECO:0007669"/>
    <property type="project" value="TreeGrafter"/>
</dbReference>
<dbReference type="Gene3D" id="1.10.300.10">
    <property type="entry name" value="Adenylosuccinate Synthetase, subunit A, domain 2"/>
    <property type="match status" value="1"/>
</dbReference>
<accession>X0SAC8</accession>
<proteinExistence type="inferred from homology"/>
<keyword evidence="3" id="KW-0547">Nucleotide-binding</keyword>
<evidence type="ECO:0000256" key="5">
    <source>
        <dbReference type="ARBA" id="ARBA00022842"/>
    </source>
</evidence>
<evidence type="ECO:0000256" key="4">
    <source>
        <dbReference type="ARBA" id="ARBA00022755"/>
    </source>
</evidence>
<dbReference type="InterPro" id="IPR001114">
    <property type="entry name" value="Adenylosuccinate_synthetase"/>
</dbReference>
<dbReference type="PANTHER" id="PTHR11846:SF0">
    <property type="entry name" value="ADENYLOSUCCINATE SYNTHETASE"/>
    <property type="match status" value="1"/>
</dbReference>
<feature type="non-terminal residue" evidence="7">
    <location>
        <position position="333"/>
    </location>
</feature>
<evidence type="ECO:0000313" key="7">
    <source>
        <dbReference type="EMBL" id="GAF72131.1"/>
    </source>
</evidence>
<dbReference type="HAMAP" id="MF_00011">
    <property type="entry name" value="Adenylosucc_synth"/>
    <property type="match status" value="1"/>
</dbReference>
<dbReference type="Gene3D" id="3.40.440.10">
    <property type="entry name" value="Adenylosuccinate Synthetase, subunit A, domain 1"/>
    <property type="match status" value="1"/>
</dbReference>
<dbReference type="CDD" id="cd03108">
    <property type="entry name" value="AdSS"/>
    <property type="match status" value="1"/>
</dbReference>
<dbReference type="NCBIfam" id="TIGR00184">
    <property type="entry name" value="purA"/>
    <property type="match status" value="1"/>
</dbReference>
<dbReference type="Gene3D" id="3.90.170.10">
    <property type="entry name" value="Adenylosuccinate Synthetase, subunit A, domain 3"/>
    <property type="match status" value="1"/>
</dbReference>
<sequence>MPLIAAVGAQWGDEGKGKIVDLLAEKASLVARFSGGSNAGHTVCNPYGEFRLHLIPSGIFYPHTVCVIGNGVVVSPPVILEELEQLRGKGVDTSRLFISNRAHLIMPYHTLLDKLEEEAKGKEAIGTTRSGVGPAYMDKAARLGIRVGALLDKDELLHGLRIALQQKNALLTKLYGVSPLSLEEVYDECCRYAEGLASFIRETGPMVKEALARGELVLLEGAQGTLLDIDFGTYPYVTSSSPGAAGAFVGLGLSPSETKLDCNIGVLKAYTTRVGGGPMPTELSDRNGELIREKGREFGATTGRPRRCGWFDSVAACYSADLNAFSSIALTRL</sequence>
<dbReference type="GO" id="GO:0005525">
    <property type="term" value="F:GTP binding"/>
    <property type="evidence" value="ECO:0007669"/>
    <property type="project" value="UniProtKB-KW"/>
</dbReference>
<dbReference type="InterPro" id="IPR018220">
    <property type="entry name" value="Adenylosuccin_syn_GTP-bd"/>
</dbReference>
<keyword evidence="4" id="KW-0658">Purine biosynthesis</keyword>
<dbReference type="InterPro" id="IPR042109">
    <property type="entry name" value="Adenylosuccinate_synth_dom1"/>
</dbReference>
<dbReference type="AlphaFoldDB" id="X0SAC8"/>
<dbReference type="SUPFAM" id="SSF52540">
    <property type="entry name" value="P-loop containing nucleoside triphosphate hydrolases"/>
    <property type="match status" value="1"/>
</dbReference>
<keyword evidence="1" id="KW-0436">Ligase</keyword>
<dbReference type="SMART" id="SM00788">
    <property type="entry name" value="Adenylsucc_synt"/>
    <property type="match status" value="1"/>
</dbReference>